<sequence length="184" mass="20996">MITTNKIRNIWNADSDQPRLYQTMVESYLDDTTWITNFFPWPTPFTPLQKSESIRTIIVYLLTIPNSPTNLKKKITHNHTIYIVNKNKEIMFLDQIITEDNDGSLCQPDTLTSLLDLGWLIPPSIISNVHFFVASKFFSSFTKGEFLALLTALLVYPSGASIQIFTDSRAVIYTLSRITSLLAK</sequence>
<reference evidence="1" key="1">
    <citation type="submission" date="2019-10" db="EMBL/GenBank/DDBJ databases">
        <title>Conservation and host-specific expression of non-tandemly repeated heterogenous ribosome RNA gene in arbuscular mycorrhizal fungi.</title>
        <authorList>
            <person name="Maeda T."/>
            <person name="Kobayashi Y."/>
            <person name="Nakagawa T."/>
            <person name="Ezawa T."/>
            <person name="Yamaguchi K."/>
            <person name="Bino T."/>
            <person name="Nishimoto Y."/>
            <person name="Shigenobu S."/>
            <person name="Kawaguchi M."/>
        </authorList>
    </citation>
    <scope>NUCLEOTIDE SEQUENCE</scope>
    <source>
        <strain evidence="1">HR1</strain>
    </source>
</reference>
<comment type="caution">
    <text evidence="1">The sequence shown here is derived from an EMBL/GenBank/DDBJ whole genome shotgun (WGS) entry which is preliminary data.</text>
</comment>
<protein>
    <submittedName>
        <fullName evidence="1">Ribonuclease H-like domain-containing protein</fullName>
    </submittedName>
</protein>
<gene>
    <name evidence="1" type="ORF">RCL2_000382400</name>
</gene>
<proteinExistence type="predicted"/>
<dbReference type="Proteomes" id="UP000615446">
    <property type="component" value="Unassembled WGS sequence"/>
</dbReference>
<dbReference type="EMBL" id="BLAL01000020">
    <property type="protein sequence ID" value="GES76418.1"/>
    <property type="molecule type" value="Genomic_DNA"/>
</dbReference>
<dbReference type="AlphaFoldDB" id="A0A8H3KUY9"/>
<evidence type="ECO:0000313" key="2">
    <source>
        <dbReference type="Proteomes" id="UP000615446"/>
    </source>
</evidence>
<evidence type="ECO:0000313" key="1">
    <source>
        <dbReference type="EMBL" id="GES76418.1"/>
    </source>
</evidence>
<accession>A0A8H3KUY9</accession>
<name>A0A8H3KUY9_9GLOM</name>
<organism evidence="1 2">
    <name type="scientific">Rhizophagus clarus</name>
    <dbReference type="NCBI Taxonomy" id="94130"/>
    <lineage>
        <taxon>Eukaryota</taxon>
        <taxon>Fungi</taxon>
        <taxon>Fungi incertae sedis</taxon>
        <taxon>Mucoromycota</taxon>
        <taxon>Glomeromycotina</taxon>
        <taxon>Glomeromycetes</taxon>
        <taxon>Glomerales</taxon>
        <taxon>Glomeraceae</taxon>
        <taxon>Rhizophagus</taxon>
    </lineage>
</organism>